<dbReference type="EMBL" id="NGFN01000043">
    <property type="protein sequence ID" value="OUD03328.1"/>
    <property type="molecule type" value="Genomic_DNA"/>
</dbReference>
<comment type="caution">
    <text evidence="2">The sequence shown here is derived from an EMBL/GenBank/DDBJ whole genome shotgun (WGS) entry which is preliminary data.</text>
</comment>
<dbReference type="AlphaFoldDB" id="A0A243S703"/>
<feature type="compositionally biased region" description="Low complexity" evidence="1">
    <location>
        <begin position="10"/>
        <end position="22"/>
    </location>
</feature>
<accession>A0A243S703</accession>
<proteinExistence type="predicted"/>
<evidence type="ECO:0000313" key="2">
    <source>
        <dbReference type="EMBL" id="OUD03328.1"/>
    </source>
</evidence>
<dbReference type="Gene3D" id="3.40.1800.10">
    <property type="entry name" value="His-Me finger endonucleases"/>
    <property type="match status" value="1"/>
</dbReference>
<dbReference type="SUPFAM" id="SSF54060">
    <property type="entry name" value="His-Me finger endonucleases"/>
    <property type="match status" value="1"/>
</dbReference>
<reference evidence="2 3" key="1">
    <citation type="submission" date="2017-05" db="EMBL/GenBank/DDBJ databases">
        <title>Biotechnological potential of actinobacteria isolated from South African environments.</title>
        <authorList>
            <person name="Le Roes-Hill M."/>
            <person name="Prins A."/>
            <person name="Durrell K.A."/>
        </authorList>
    </citation>
    <scope>NUCLEOTIDE SEQUENCE [LARGE SCALE GENOMIC DNA]</scope>
    <source>
        <strain evidence="2 3">HMC13</strain>
    </source>
</reference>
<dbReference type="InterPro" id="IPR038563">
    <property type="entry name" value="Endonuclease_7_sf"/>
</dbReference>
<sequence length="234" mass="25948">MGDARRDPPVRALRAVRARSAVPGGGSRRVIPLDSSAQPASPRRTETRHHPEGSTCHHFTFHRLTCDEYDQLRARAAGRCELCTTPESETGGRRLVVDHFWDAGTEVRFVRGLLCDRCNAVMACFDERKAWGVASRQWEDAARNYEARSFQQPTAEAWSLVSEVRKARRARRERMRPTRSEPARLASSDGRLDASVRIPLDRPSDAAAALRAAMTADQLAALIAALQSSQSEAA</sequence>
<organism evidence="2 3">
    <name type="scientific">Streptomyces swartbergensis</name>
    <dbReference type="NCBI Taxonomy" id="487165"/>
    <lineage>
        <taxon>Bacteria</taxon>
        <taxon>Bacillati</taxon>
        <taxon>Actinomycetota</taxon>
        <taxon>Actinomycetes</taxon>
        <taxon>Kitasatosporales</taxon>
        <taxon>Streptomycetaceae</taxon>
        <taxon>Streptomyces</taxon>
    </lineage>
</organism>
<protein>
    <recommendedName>
        <fullName evidence="4">Recombination endonuclease VII</fullName>
    </recommendedName>
</protein>
<name>A0A243S703_9ACTN</name>
<keyword evidence="3" id="KW-1185">Reference proteome</keyword>
<dbReference type="InterPro" id="IPR044925">
    <property type="entry name" value="His-Me_finger_sf"/>
</dbReference>
<evidence type="ECO:0008006" key="4">
    <source>
        <dbReference type="Google" id="ProtNLM"/>
    </source>
</evidence>
<feature type="region of interest" description="Disordered" evidence="1">
    <location>
        <begin position="1"/>
        <end position="53"/>
    </location>
</feature>
<dbReference type="Proteomes" id="UP000195105">
    <property type="component" value="Unassembled WGS sequence"/>
</dbReference>
<dbReference type="Pfam" id="PF02945">
    <property type="entry name" value="Endonuclease_7"/>
    <property type="match status" value="1"/>
</dbReference>
<feature type="compositionally biased region" description="Basic and acidic residues" evidence="1">
    <location>
        <begin position="43"/>
        <end position="52"/>
    </location>
</feature>
<evidence type="ECO:0000313" key="3">
    <source>
        <dbReference type="Proteomes" id="UP000195105"/>
    </source>
</evidence>
<evidence type="ECO:0000256" key="1">
    <source>
        <dbReference type="SAM" id="MobiDB-lite"/>
    </source>
</evidence>
<gene>
    <name evidence="2" type="ORF">CA983_09980</name>
</gene>
<dbReference type="InterPro" id="IPR004211">
    <property type="entry name" value="Endonuclease_7"/>
</dbReference>
<feature type="region of interest" description="Disordered" evidence="1">
    <location>
        <begin position="169"/>
        <end position="188"/>
    </location>
</feature>